<dbReference type="KEGG" id="hazt:108668874"/>
<gene>
    <name evidence="13" type="primary">LOC108668874</name>
</gene>
<dbReference type="InterPro" id="IPR012677">
    <property type="entry name" value="Nucleotide-bd_a/b_plait_sf"/>
</dbReference>
<dbReference type="Gene3D" id="2.130.10.10">
    <property type="entry name" value="YVTN repeat-like/Quinoprotein amine dehydrogenase"/>
    <property type="match status" value="2"/>
</dbReference>
<dbReference type="CDD" id="cd12278">
    <property type="entry name" value="RRM_eIF3B"/>
    <property type="match status" value="1"/>
</dbReference>
<reference evidence="13" key="1">
    <citation type="submission" date="2025-08" db="UniProtKB">
        <authorList>
            <consortium name="RefSeq"/>
        </authorList>
    </citation>
    <scope>IDENTIFICATION</scope>
    <source>
        <tissue evidence="13">Whole organism</tissue>
    </source>
</reference>
<evidence type="ECO:0000256" key="5">
    <source>
        <dbReference type="ARBA" id="ARBA00022737"/>
    </source>
</evidence>
<dbReference type="GeneID" id="108668874"/>
<dbReference type="InterPro" id="IPR034363">
    <property type="entry name" value="eIF3B_RRM"/>
</dbReference>
<dbReference type="OMA" id="LWGGPQF"/>
<keyword evidence="7 8" id="KW-0648">Protein biosynthesis</keyword>
<dbReference type="HAMAP" id="MF_03001">
    <property type="entry name" value="eIF3b"/>
    <property type="match status" value="1"/>
</dbReference>
<dbReference type="CTD" id="8662"/>
<dbReference type="RefSeq" id="XP_018011620.1">
    <property type="nucleotide sequence ID" value="XM_018156131.2"/>
</dbReference>
<evidence type="ECO:0000256" key="2">
    <source>
        <dbReference type="ARBA" id="ARBA00022490"/>
    </source>
</evidence>
<evidence type="ECO:0000313" key="13">
    <source>
        <dbReference type="RefSeq" id="XP_018011620.1"/>
    </source>
</evidence>
<feature type="compositionally biased region" description="Acidic residues" evidence="10">
    <location>
        <begin position="14"/>
        <end position="25"/>
    </location>
</feature>
<evidence type="ECO:0000256" key="9">
    <source>
        <dbReference type="PIRNR" id="PIRNR036424"/>
    </source>
</evidence>
<dbReference type="InterPro" id="IPR035979">
    <property type="entry name" value="RBD_domain_sf"/>
</dbReference>
<evidence type="ECO:0000256" key="1">
    <source>
        <dbReference type="ARBA" id="ARBA00004496"/>
    </source>
</evidence>
<dbReference type="Proteomes" id="UP000694843">
    <property type="component" value="Unplaced"/>
</dbReference>
<comment type="function">
    <text evidence="8">RNA-binding component of the eukaryotic translation initiation factor 3 (eIF-3) complex, which is involved in protein synthesis of a specialized repertoire of mRNAs and, together with other initiation factors, stimulates binding of mRNA and methionyl-tRNAi to the 40S ribosome. The eIF-3 complex specifically targets and initiates translation of a subset of mRNAs involved in cell proliferation.</text>
</comment>
<comment type="similarity">
    <text evidence="8 9">Belongs to the eIF-3 subunit B family.</text>
</comment>
<comment type="subunit">
    <text evidence="8 9">Component of the eukaryotic translation initiation factor 3 (eIF-3) complex.</text>
</comment>
<dbReference type="InterPro" id="IPR013979">
    <property type="entry name" value="TIF_beta_prop-like"/>
</dbReference>
<evidence type="ECO:0000256" key="7">
    <source>
        <dbReference type="ARBA" id="ARBA00022917"/>
    </source>
</evidence>
<evidence type="ECO:0000256" key="4">
    <source>
        <dbReference type="ARBA" id="ARBA00022574"/>
    </source>
</evidence>
<dbReference type="Gene3D" id="3.30.70.330">
    <property type="match status" value="1"/>
</dbReference>
<evidence type="ECO:0000256" key="6">
    <source>
        <dbReference type="ARBA" id="ARBA00022884"/>
    </source>
</evidence>
<dbReference type="SUPFAM" id="SSF54928">
    <property type="entry name" value="RNA-binding domain, RBD"/>
    <property type="match status" value="1"/>
</dbReference>
<accession>A0A8B7NDD9</accession>
<evidence type="ECO:0000313" key="12">
    <source>
        <dbReference type="Proteomes" id="UP000694843"/>
    </source>
</evidence>
<comment type="function">
    <text evidence="9">Component of the eukaryotic translation initiation factor 3 (eIF-3) complex, which is involved in protein synthesis and, together with other initiation factors, stimulates binding of mRNA and methionyl-tRNAi to the 40S ribosome.</text>
</comment>
<keyword evidence="12" id="KW-1185">Reference proteome</keyword>
<keyword evidence="2 8" id="KW-0963">Cytoplasm</keyword>
<evidence type="ECO:0000256" key="10">
    <source>
        <dbReference type="SAM" id="MobiDB-lite"/>
    </source>
</evidence>
<feature type="region of interest" description="Disordered" evidence="10">
    <location>
        <begin position="1"/>
        <end position="26"/>
    </location>
</feature>
<dbReference type="GO" id="GO:0031369">
    <property type="term" value="F:translation initiation factor binding"/>
    <property type="evidence" value="ECO:0007669"/>
    <property type="project" value="InterPro"/>
</dbReference>
<keyword evidence="4" id="KW-0853">WD repeat</keyword>
<dbReference type="OrthoDB" id="10250414at2759"/>
<dbReference type="FunFam" id="2.130.10.10:FF:001060">
    <property type="entry name" value="Eukaryotic translation initiation factor 3 subunit B"/>
    <property type="match status" value="1"/>
</dbReference>
<protein>
    <recommendedName>
        <fullName evidence="8 9">Eukaryotic translation initiation factor 3 subunit B</fullName>
        <shortName evidence="8 9">eIF3b</shortName>
    </recommendedName>
    <alternativeName>
        <fullName evidence="8">Eukaryotic translation initiation factor 3 subunit 9</fullName>
    </alternativeName>
</protein>
<evidence type="ECO:0000259" key="11">
    <source>
        <dbReference type="PROSITE" id="PS50102"/>
    </source>
</evidence>
<dbReference type="PANTHER" id="PTHR14068:SF0">
    <property type="entry name" value="EUKARYOTIC TRANSLATION INITIATION FACTOR 3 SUBUNIT B"/>
    <property type="match status" value="1"/>
</dbReference>
<dbReference type="Pfam" id="PF08662">
    <property type="entry name" value="eIF2A"/>
    <property type="match status" value="1"/>
</dbReference>
<feature type="domain" description="RRM" evidence="11">
    <location>
        <begin position="55"/>
        <end position="140"/>
    </location>
</feature>
<name>A0A8B7NDD9_HYAAZ</name>
<dbReference type="GO" id="GO:0016282">
    <property type="term" value="C:eukaryotic 43S preinitiation complex"/>
    <property type="evidence" value="ECO:0007669"/>
    <property type="project" value="UniProtKB-UniRule"/>
</dbReference>
<evidence type="ECO:0000256" key="3">
    <source>
        <dbReference type="ARBA" id="ARBA00022540"/>
    </source>
</evidence>
<dbReference type="SMART" id="SM00360">
    <property type="entry name" value="RRM"/>
    <property type="match status" value="1"/>
</dbReference>
<keyword evidence="6 8" id="KW-0694">RNA-binding</keyword>
<dbReference type="InterPro" id="IPR015943">
    <property type="entry name" value="WD40/YVTN_repeat-like_dom_sf"/>
</dbReference>
<evidence type="ECO:0000256" key="8">
    <source>
        <dbReference type="HAMAP-Rule" id="MF_03001"/>
    </source>
</evidence>
<dbReference type="GO" id="GO:0001732">
    <property type="term" value="P:formation of cytoplasmic translation initiation complex"/>
    <property type="evidence" value="ECO:0007669"/>
    <property type="project" value="UniProtKB-UniRule"/>
</dbReference>
<comment type="subcellular location">
    <subcellularLocation>
        <location evidence="1 8 9">Cytoplasm</location>
    </subcellularLocation>
</comment>
<keyword evidence="3 8" id="KW-0396">Initiation factor</keyword>
<dbReference type="GO" id="GO:0003743">
    <property type="term" value="F:translation initiation factor activity"/>
    <property type="evidence" value="ECO:0007669"/>
    <property type="project" value="UniProtKB-UniRule"/>
</dbReference>
<dbReference type="PIRSF" id="PIRSF036424">
    <property type="entry name" value="eIF3b"/>
    <property type="match status" value="1"/>
</dbReference>
<organism evidence="12 13">
    <name type="scientific">Hyalella azteca</name>
    <name type="common">Amphipod</name>
    <dbReference type="NCBI Taxonomy" id="294128"/>
    <lineage>
        <taxon>Eukaryota</taxon>
        <taxon>Metazoa</taxon>
        <taxon>Ecdysozoa</taxon>
        <taxon>Arthropoda</taxon>
        <taxon>Crustacea</taxon>
        <taxon>Multicrustacea</taxon>
        <taxon>Malacostraca</taxon>
        <taxon>Eumalacostraca</taxon>
        <taxon>Peracarida</taxon>
        <taxon>Amphipoda</taxon>
        <taxon>Senticaudata</taxon>
        <taxon>Talitrida</taxon>
        <taxon>Talitroidea</taxon>
        <taxon>Hyalellidae</taxon>
        <taxon>Hyalella</taxon>
    </lineage>
</organism>
<proteinExistence type="inferred from homology"/>
<sequence>MAKKNRLKTMENDNYNEDEELDFSDPEGFVDSISDEELLGDLLRQRPKESDATQNVIIVDGVPQVGPDRLEKLKSLMKKLFKDFGNGIVNEHFPVNEEGITKGFVFLEMKDRASAEEAVRLRNNYKLDKSHTLSCNLLTDVDKYTNVPENFETPAPQPYQDMGNVHYYLLDENCFDQFAVIYDAGGKTAIYLNSVPEPTLIEERTCWTETMVRWSPRGTCLATFHQKGIALWGRQDFKQIQKFHHPGVQFIDFSPMEKYIVTFSPTVEQREDPKSIFIWDFRTGQKKRAFHAERMLVWPVFKWSPDDKYFARMGENLISVYETPSFGLLDKKSVKINGVKDFSWSPTNNVIAYWIAENKDVPAKVSIMSIPNREDIRSKNLFNVASCKMHWQKCGDYLCVKVERYTKAKREKNEVKYTGIYYSFEIFHMREKGIPVDSIEIKENILCFEWEPVDNKFAIISGESPSISVSFYQVNKGQAPTELKRFEKRACNSIFWSPRGQFLVLAGLGQMSGALEFIDTKDFQVMQTTEHFMVTDIEWDPTGRYVATVVSWWGHKVDNAYWLWSFQGKCLRKQPLDQLCQFIFRPRPPSPLTPQDFKDIKRNMKKYTATFEIQDKMRSSKANKEIIEKRQELMKMFDEYRQQTKERLSAEKKERIKLRGKDTDSGVASDEMMEEVIEFLVKKETVLVQ</sequence>
<dbReference type="InterPro" id="IPR011400">
    <property type="entry name" value="EIF3B"/>
</dbReference>
<dbReference type="GO" id="GO:0033290">
    <property type="term" value="C:eukaryotic 48S preinitiation complex"/>
    <property type="evidence" value="ECO:0007669"/>
    <property type="project" value="UniProtKB-UniRule"/>
</dbReference>
<dbReference type="SUPFAM" id="SSF69322">
    <property type="entry name" value="Tricorn protease domain 2"/>
    <property type="match status" value="1"/>
</dbReference>
<dbReference type="InterPro" id="IPR000504">
    <property type="entry name" value="RRM_dom"/>
</dbReference>
<dbReference type="GO" id="GO:0003723">
    <property type="term" value="F:RNA binding"/>
    <property type="evidence" value="ECO:0007669"/>
    <property type="project" value="UniProtKB-UniRule"/>
</dbReference>
<dbReference type="PANTHER" id="PTHR14068">
    <property type="entry name" value="EUKARYOTIC TRANSLATION INITIATION FACTOR 3 EIF3 -RELATED"/>
    <property type="match status" value="1"/>
</dbReference>
<dbReference type="AlphaFoldDB" id="A0A8B7NDD9"/>
<dbReference type="GO" id="GO:0005852">
    <property type="term" value="C:eukaryotic translation initiation factor 3 complex"/>
    <property type="evidence" value="ECO:0007669"/>
    <property type="project" value="UniProtKB-UniRule"/>
</dbReference>
<dbReference type="PROSITE" id="PS50102">
    <property type="entry name" value="RRM"/>
    <property type="match status" value="1"/>
</dbReference>
<keyword evidence="5" id="KW-0677">Repeat</keyword>